<sequence>LSQGIDKAKVEQIGFEDFNAARRDELDSHVRITGPNATVAQDLEPEYLSFAGNGKLYVAMQENNAFAIIDPSSASVEKIVGLGEKSWGDYKLDASNKDGIVGNFQSYPQLVGLYMPDSIDSYSVNGKHYLVSANEGDGREYGFNTTQQLCDQAGFEWDEDDYSNSTMYATEPGFCLSHIDEVRGKKLDITADHPLASALKDKKQLSRLKVVKPAATLAADQNVQAFGARSFSIWDENGKIVFDSGDQIAQIAFLTQQAQFNSSNDSNQSGDDRSDDKGSEPEAIEVAYINGRHYVFVGLERQGGIMVFDISDPKQAQFLHYVNRRDYAQAVCTQVEDGECTSGIYNPRAGDLGPESIHYFSRLNQHYIAVGNEVSGTTSVYRIEL</sequence>
<organism evidence="3 4">
    <name type="scientific">Vibrio ichthyoenteri ATCC 700023</name>
    <dbReference type="NCBI Taxonomy" id="870968"/>
    <lineage>
        <taxon>Bacteria</taxon>
        <taxon>Pseudomonadati</taxon>
        <taxon>Pseudomonadota</taxon>
        <taxon>Gammaproteobacteria</taxon>
        <taxon>Vibrionales</taxon>
        <taxon>Vibrionaceae</taxon>
        <taxon>Vibrio</taxon>
    </lineage>
</organism>
<dbReference type="AlphaFoldDB" id="F9S1D6"/>
<protein>
    <recommendedName>
        <fullName evidence="2">Choice-of-anchor I domain-containing protein</fullName>
    </recommendedName>
</protein>
<evidence type="ECO:0000313" key="3">
    <source>
        <dbReference type="EMBL" id="EGU41975.1"/>
    </source>
</evidence>
<reference evidence="3 4" key="1">
    <citation type="journal article" date="2012" name="Int. J. Syst. Evol. Microbiol.">
        <title>Vibrio caribbeanicus sp. nov., isolated from the marine sponge Scleritoderma cyanea.</title>
        <authorList>
            <person name="Hoffmann M."/>
            <person name="Monday S.R."/>
            <person name="Allard M.W."/>
            <person name="Strain E.A."/>
            <person name="Whittaker P."/>
            <person name="Naum M."/>
            <person name="McCarthy P.J."/>
            <person name="Lopez J.V."/>
            <person name="Fischer M."/>
            <person name="Brown E.W."/>
        </authorList>
    </citation>
    <scope>NUCLEOTIDE SEQUENCE [LARGE SCALE GENOMIC DNA]</scope>
    <source>
        <strain evidence="3 4">ATCC 700023</strain>
    </source>
</reference>
<evidence type="ECO:0000256" key="1">
    <source>
        <dbReference type="SAM" id="MobiDB-lite"/>
    </source>
</evidence>
<dbReference type="OrthoDB" id="9803927at2"/>
<dbReference type="PANTHER" id="PTHR46928">
    <property type="entry name" value="MESENCHYME-SPECIFIC CELL SURFACE GLYCOPROTEIN"/>
    <property type="match status" value="1"/>
</dbReference>
<dbReference type="Pfam" id="PF22494">
    <property type="entry name" value="choice_anch_I"/>
    <property type="match status" value="2"/>
</dbReference>
<evidence type="ECO:0000259" key="2">
    <source>
        <dbReference type="Pfam" id="PF22494"/>
    </source>
</evidence>
<dbReference type="NCBIfam" id="NF038117">
    <property type="entry name" value="choice_anch_I"/>
    <property type="match status" value="1"/>
</dbReference>
<dbReference type="InterPro" id="IPR055188">
    <property type="entry name" value="Choice_anch_I"/>
</dbReference>
<dbReference type="Proteomes" id="UP000004605">
    <property type="component" value="Unassembled WGS sequence"/>
</dbReference>
<feature type="compositionally biased region" description="Basic and acidic residues" evidence="1">
    <location>
        <begin position="270"/>
        <end position="280"/>
    </location>
</feature>
<proteinExistence type="predicted"/>
<feature type="region of interest" description="Disordered" evidence="1">
    <location>
        <begin position="260"/>
        <end position="280"/>
    </location>
</feature>
<evidence type="ECO:0000313" key="4">
    <source>
        <dbReference type="Proteomes" id="UP000004605"/>
    </source>
</evidence>
<dbReference type="PANTHER" id="PTHR46928:SF1">
    <property type="entry name" value="MESENCHYME-SPECIFIC CELL SURFACE GLYCOPROTEIN"/>
    <property type="match status" value="1"/>
</dbReference>
<gene>
    <name evidence="3" type="ORF">VII00023_00170</name>
</gene>
<dbReference type="InterPro" id="IPR052956">
    <property type="entry name" value="Mesenchyme-surface_protein"/>
</dbReference>
<name>F9S1D6_9VIBR</name>
<keyword evidence="4" id="KW-1185">Reference proteome</keyword>
<dbReference type="SUPFAM" id="SSF75011">
    <property type="entry name" value="3-carboxy-cis,cis-mucoante lactonizing enzyme"/>
    <property type="match status" value="1"/>
</dbReference>
<accession>F9S1D6</accession>
<feature type="domain" description="Choice-of-anchor I" evidence="2">
    <location>
        <begin position="193"/>
        <end position="383"/>
    </location>
</feature>
<comment type="caution">
    <text evidence="3">The sequence shown here is derived from an EMBL/GenBank/DDBJ whole genome shotgun (WGS) entry which is preliminary data.</text>
</comment>
<feature type="domain" description="Choice-of-anchor I" evidence="2">
    <location>
        <begin position="6"/>
        <end position="148"/>
    </location>
</feature>
<dbReference type="EMBL" id="AFWF01000104">
    <property type="protein sequence ID" value="EGU41975.1"/>
    <property type="molecule type" value="Genomic_DNA"/>
</dbReference>
<dbReference type="RefSeq" id="WP_006711906.1">
    <property type="nucleotide sequence ID" value="NZ_AFWF01000104.1"/>
</dbReference>
<feature type="non-terminal residue" evidence="3">
    <location>
        <position position="1"/>
    </location>
</feature>